<feature type="domain" description="WDR47 cross-over region" evidence="1">
    <location>
        <begin position="32"/>
        <end position="63"/>
    </location>
</feature>
<dbReference type="PANTHER" id="PTHR19863">
    <property type="entry name" value="NEMITIN (NEURONAL ENRICHED MAP INTERACTING PROTEIN) HOMOLOG"/>
    <property type="match status" value="1"/>
</dbReference>
<dbReference type="WBParaSite" id="maker-unitig_37821-snap-gene-0.2-mRNA-1">
    <property type="protein sequence ID" value="maker-unitig_37821-snap-gene-0.2-mRNA-1"/>
    <property type="gene ID" value="maker-unitig_37821-snap-gene-0.2"/>
</dbReference>
<dbReference type="InterPro" id="IPR057749">
    <property type="entry name" value="WDR47_COR"/>
</dbReference>
<reference evidence="3" key="1">
    <citation type="submission" date="2016-11" db="UniProtKB">
        <authorList>
            <consortium name="WormBaseParasite"/>
        </authorList>
    </citation>
    <scope>IDENTIFICATION</scope>
</reference>
<accession>A0A1I8FJS1</accession>
<dbReference type="PANTHER" id="PTHR19863:SF5">
    <property type="entry name" value="WD REPEAT-CONTAINING PROTEIN 47"/>
    <property type="match status" value="1"/>
</dbReference>
<organism evidence="2 3">
    <name type="scientific">Macrostomum lignano</name>
    <dbReference type="NCBI Taxonomy" id="282301"/>
    <lineage>
        <taxon>Eukaryota</taxon>
        <taxon>Metazoa</taxon>
        <taxon>Spiralia</taxon>
        <taxon>Lophotrochozoa</taxon>
        <taxon>Platyhelminthes</taxon>
        <taxon>Rhabditophora</taxon>
        <taxon>Macrostomorpha</taxon>
        <taxon>Macrostomida</taxon>
        <taxon>Macrostomidae</taxon>
        <taxon>Macrostomum</taxon>
    </lineage>
</organism>
<evidence type="ECO:0000259" key="1">
    <source>
        <dbReference type="Pfam" id="PF25602"/>
    </source>
</evidence>
<evidence type="ECO:0000313" key="2">
    <source>
        <dbReference type="Proteomes" id="UP000095280"/>
    </source>
</evidence>
<sequence length="132" mass="14102">WDDALELIKPLASAPNLNINAAAAAQSAISKNDRLLLQLLTKGLLYEACVELCQARATSPPDTFPTLSYQADTCSLNLLQAPVGSSQCAVYAFACPFEEQQDLTVECATAGRPSLEASWAEQLLVQAAETEN</sequence>
<dbReference type="AlphaFoldDB" id="A0A1I8FJS1"/>
<name>A0A1I8FJS1_9PLAT</name>
<dbReference type="InterPro" id="IPR040067">
    <property type="entry name" value="WDR47"/>
</dbReference>
<evidence type="ECO:0000313" key="3">
    <source>
        <dbReference type="WBParaSite" id="maker-unitig_37821-snap-gene-0.2-mRNA-1"/>
    </source>
</evidence>
<dbReference type="Pfam" id="PF25602">
    <property type="entry name" value="WDR47_COR"/>
    <property type="match status" value="1"/>
</dbReference>
<protein>
    <submittedName>
        <fullName evidence="3">COPI_C domain-containing protein</fullName>
    </submittedName>
</protein>
<proteinExistence type="predicted"/>
<dbReference type="Proteomes" id="UP000095280">
    <property type="component" value="Unplaced"/>
</dbReference>
<keyword evidence="2" id="KW-1185">Reference proteome</keyword>